<feature type="domain" description="Histidine kinase" evidence="8">
    <location>
        <begin position="213"/>
        <end position="432"/>
    </location>
</feature>
<gene>
    <name evidence="10" type="ORF">A6X21_22395</name>
</gene>
<dbReference type="PROSITE" id="PS50109">
    <property type="entry name" value="HIS_KIN"/>
    <property type="match status" value="2"/>
</dbReference>
<evidence type="ECO:0000256" key="7">
    <source>
        <dbReference type="SAM" id="Phobius"/>
    </source>
</evidence>
<dbReference type="EC" id="2.7.13.3" evidence="2"/>
<dbReference type="SUPFAM" id="SSF52172">
    <property type="entry name" value="CheY-like"/>
    <property type="match status" value="1"/>
</dbReference>
<evidence type="ECO:0000256" key="2">
    <source>
        <dbReference type="ARBA" id="ARBA00012438"/>
    </source>
</evidence>
<feature type="transmembrane region" description="Helical" evidence="7">
    <location>
        <begin position="157"/>
        <end position="180"/>
    </location>
</feature>
<keyword evidence="7" id="KW-0472">Membrane</keyword>
<dbReference type="SMART" id="SM00387">
    <property type="entry name" value="HATPase_c"/>
    <property type="match status" value="2"/>
</dbReference>
<dbReference type="Pfam" id="PF00512">
    <property type="entry name" value="HisKA"/>
    <property type="match status" value="1"/>
</dbReference>
<dbReference type="CDD" id="cd00082">
    <property type="entry name" value="HisKA"/>
    <property type="match status" value="2"/>
</dbReference>
<evidence type="ECO:0000259" key="9">
    <source>
        <dbReference type="PROSITE" id="PS50110"/>
    </source>
</evidence>
<dbReference type="OrthoDB" id="260274at2"/>
<dbReference type="Pfam" id="PF00072">
    <property type="entry name" value="Response_reg"/>
    <property type="match status" value="1"/>
</dbReference>
<evidence type="ECO:0000256" key="4">
    <source>
        <dbReference type="ARBA" id="ARBA00022679"/>
    </source>
</evidence>
<feature type="modified residue" description="4-aspartylphosphate" evidence="6">
    <location>
        <position position="525"/>
    </location>
</feature>
<dbReference type="PANTHER" id="PTHR43547">
    <property type="entry name" value="TWO-COMPONENT HISTIDINE KINASE"/>
    <property type="match status" value="1"/>
</dbReference>
<dbReference type="FunFam" id="3.30.565.10:FF:000006">
    <property type="entry name" value="Sensor histidine kinase WalK"/>
    <property type="match status" value="1"/>
</dbReference>
<dbReference type="SUPFAM" id="SSF47384">
    <property type="entry name" value="Homodimeric domain of signal transducing histidine kinase"/>
    <property type="match status" value="1"/>
</dbReference>
<dbReference type="InterPro" id="IPR003661">
    <property type="entry name" value="HisK_dim/P_dom"/>
</dbReference>
<dbReference type="InterPro" id="IPR003594">
    <property type="entry name" value="HATPase_dom"/>
</dbReference>
<feature type="transmembrane region" description="Helical" evidence="7">
    <location>
        <begin position="130"/>
        <end position="151"/>
    </location>
</feature>
<name>A0A1C3EDV7_9PLAN</name>
<sequence>MSTSSELDLDFERLQRDLWLRRTRIGCVLTLTLIPAGILLDLAGYPEAFYSILWARIVCEIVVGVVLATLFIIPDKVHVGLMSTIWAYSPTAAIAWMLYVTEGSVSPFYAGLNLTILGTCVLLPYNAWQALAFCSGVLGMYLIACIAHSRIPLRVDALVMNSTFIAMTSIICATACHIFSQARRREFDLRHDLEVRNLELTAADEMKGRFFANISHELRTPLTLIMAPVEEMLAWPAERLAPTVRDALRLIQQGGLRLLGLINDLLELVRFDQSTHAVIKSRYSLSRQLKTLVESAQPLARGKGVLLSLDLPEEDVEIDANEYLLERVILNLLSNGIKFTPEGGSVSVSAAADSQWTTLRVCDSGIGMEASDLPSLGQRFVQVDNSESRKYQGLGLGLSLVREITTAHNGELLLESQPGQGTTVTVQFPVVHAPPKIAGEPDFDSWADLRRAAALASVRQQSSQNDLQPNKEASTATIVFADDDADMRLCLSRILEVLGNVIVCRDGIEAVSAVETKKPDLLILDAMMPGKTGLEVAESIRTSEVAKDTKVLVLTARVDDSFKIKMLEAGVDDFLTKPFSPTELTTRCRNLIAAATLQRSLRQRSIELEQAIIERQKVEARLIQSEKMNAIGSLAAGLLHEFNNPVNHAQMAIAYAKNVMKTRSPTTSSIALVDESLDDAASSLNRIGDITRDLRTFAHPDAAPPRRPVALSRVVEMARRFVSHELNQCEVMIDIPDEIEAMIVESHVVQVFVNLLTNAAHAVVERHGDKGGVIEIVAAEQESRILIKVRDNGVGISSQVRSRLFEPFFTTKDVGKGTGLGLSVCHTILNQYESSIEVDSQPGVFTEFTFFLPSVKMETANVA</sequence>
<evidence type="ECO:0000256" key="1">
    <source>
        <dbReference type="ARBA" id="ARBA00000085"/>
    </source>
</evidence>
<feature type="transmembrane region" description="Helical" evidence="7">
    <location>
        <begin position="79"/>
        <end position="99"/>
    </location>
</feature>
<dbReference type="SMART" id="SM00388">
    <property type="entry name" value="HisKA"/>
    <property type="match status" value="2"/>
</dbReference>
<dbReference type="InterPro" id="IPR004358">
    <property type="entry name" value="Sig_transdc_His_kin-like_C"/>
</dbReference>
<dbReference type="PANTHER" id="PTHR43547:SF2">
    <property type="entry name" value="HYBRID SIGNAL TRANSDUCTION HISTIDINE KINASE C"/>
    <property type="match status" value="1"/>
</dbReference>
<dbReference type="Pfam" id="PF02518">
    <property type="entry name" value="HATPase_c"/>
    <property type="match status" value="2"/>
</dbReference>
<dbReference type="GO" id="GO:0000155">
    <property type="term" value="F:phosphorelay sensor kinase activity"/>
    <property type="evidence" value="ECO:0007669"/>
    <property type="project" value="InterPro"/>
</dbReference>
<dbReference type="InterPro" id="IPR036097">
    <property type="entry name" value="HisK_dim/P_sf"/>
</dbReference>
<comment type="catalytic activity">
    <reaction evidence="1">
        <text>ATP + protein L-histidine = ADP + protein N-phospho-L-histidine.</text>
        <dbReference type="EC" id="2.7.13.3"/>
    </reaction>
</comment>
<dbReference type="InterPro" id="IPR001789">
    <property type="entry name" value="Sig_transdc_resp-reg_receiver"/>
</dbReference>
<reference evidence="10 11" key="1">
    <citation type="submission" date="2016-05" db="EMBL/GenBank/DDBJ databases">
        <title>Genomic and physiological characterization of Planctopirus sp. isolated from fresh water lake.</title>
        <authorList>
            <person name="Subhash Y."/>
            <person name="Ramana C."/>
        </authorList>
    </citation>
    <scope>NUCLEOTIDE SEQUENCE [LARGE SCALE GENOMIC DNA]</scope>
    <source>
        <strain evidence="10 11">JC280</strain>
    </source>
</reference>
<protein>
    <recommendedName>
        <fullName evidence="2">histidine kinase</fullName>
        <ecNumber evidence="2">2.7.13.3</ecNumber>
    </recommendedName>
</protein>
<dbReference type="STRING" id="1841610.A6X21_22395"/>
<evidence type="ECO:0000256" key="6">
    <source>
        <dbReference type="PROSITE-ProRule" id="PRU00169"/>
    </source>
</evidence>
<dbReference type="AlphaFoldDB" id="A0A1C3EDV7"/>
<dbReference type="SMART" id="SM00448">
    <property type="entry name" value="REC"/>
    <property type="match status" value="1"/>
</dbReference>
<dbReference type="RefSeq" id="WP_068847795.1">
    <property type="nucleotide sequence ID" value="NZ_LYDR01000086.1"/>
</dbReference>
<evidence type="ECO:0000313" key="10">
    <source>
        <dbReference type="EMBL" id="ODA31437.1"/>
    </source>
</evidence>
<keyword evidence="7" id="KW-1133">Transmembrane helix</keyword>
<accession>A0A1C3EDV7</accession>
<keyword evidence="5" id="KW-0418">Kinase</keyword>
<feature type="domain" description="Response regulatory" evidence="9">
    <location>
        <begin position="477"/>
        <end position="592"/>
    </location>
</feature>
<dbReference type="SUPFAM" id="SSF55874">
    <property type="entry name" value="ATPase domain of HSP90 chaperone/DNA topoisomerase II/histidine kinase"/>
    <property type="match status" value="2"/>
</dbReference>
<dbReference type="PROSITE" id="PS50110">
    <property type="entry name" value="RESPONSE_REGULATORY"/>
    <property type="match status" value="1"/>
</dbReference>
<dbReference type="EMBL" id="LYDR01000086">
    <property type="protein sequence ID" value="ODA31437.1"/>
    <property type="molecule type" value="Genomic_DNA"/>
</dbReference>
<feature type="transmembrane region" description="Helical" evidence="7">
    <location>
        <begin position="51"/>
        <end position="72"/>
    </location>
</feature>
<evidence type="ECO:0000313" key="11">
    <source>
        <dbReference type="Proteomes" id="UP000094828"/>
    </source>
</evidence>
<dbReference type="InterPro" id="IPR011006">
    <property type="entry name" value="CheY-like_superfamily"/>
</dbReference>
<dbReference type="PRINTS" id="PR00344">
    <property type="entry name" value="BCTRLSENSOR"/>
</dbReference>
<dbReference type="Gene3D" id="3.30.565.10">
    <property type="entry name" value="Histidine kinase-like ATPase, C-terminal domain"/>
    <property type="match status" value="2"/>
</dbReference>
<evidence type="ECO:0000259" key="8">
    <source>
        <dbReference type="PROSITE" id="PS50109"/>
    </source>
</evidence>
<keyword evidence="3 6" id="KW-0597">Phosphoprotein</keyword>
<dbReference type="InterPro" id="IPR036890">
    <property type="entry name" value="HATPase_C_sf"/>
</dbReference>
<keyword evidence="7" id="KW-0812">Transmembrane</keyword>
<organism evidence="10 11">
    <name type="scientific">Planctopirus hydrillae</name>
    <dbReference type="NCBI Taxonomy" id="1841610"/>
    <lineage>
        <taxon>Bacteria</taxon>
        <taxon>Pseudomonadati</taxon>
        <taxon>Planctomycetota</taxon>
        <taxon>Planctomycetia</taxon>
        <taxon>Planctomycetales</taxon>
        <taxon>Planctomycetaceae</taxon>
        <taxon>Planctopirus</taxon>
    </lineage>
</organism>
<feature type="domain" description="Histidine kinase" evidence="8">
    <location>
        <begin position="637"/>
        <end position="856"/>
    </location>
</feature>
<dbReference type="Gene3D" id="1.10.287.130">
    <property type="match status" value="2"/>
</dbReference>
<dbReference type="Proteomes" id="UP000094828">
    <property type="component" value="Unassembled WGS sequence"/>
</dbReference>
<evidence type="ECO:0000256" key="3">
    <source>
        <dbReference type="ARBA" id="ARBA00022553"/>
    </source>
</evidence>
<keyword evidence="4" id="KW-0808">Transferase</keyword>
<feature type="transmembrane region" description="Helical" evidence="7">
    <location>
        <begin position="25"/>
        <end position="45"/>
    </location>
</feature>
<dbReference type="Gene3D" id="3.40.50.2300">
    <property type="match status" value="1"/>
</dbReference>
<dbReference type="InterPro" id="IPR005467">
    <property type="entry name" value="His_kinase_dom"/>
</dbReference>
<evidence type="ECO:0000256" key="5">
    <source>
        <dbReference type="ARBA" id="ARBA00022777"/>
    </source>
</evidence>
<comment type="caution">
    <text evidence="10">The sequence shown here is derived from an EMBL/GenBank/DDBJ whole genome shotgun (WGS) entry which is preliminary data.</text>
</comment>
<keyword evidence="11" id="KW-1185">Reference proteome</keyword>
<proteinExistence type="predicted"/>